<accession>A0A8D8U2W2</accession>
<dbReference type="AlphaFoldDB" id="A0A8D8U2W2"/>
<evidence type="ECO:0000313" key="1">
    <source>
        <dbReference type="EMBL" id="CAG6698499.1"/>
    </source>
</evidence>
<protein>
    <submittedName>
        <fullName evidence="1">Uncharacterized protein</fullName>
    </submittedName>
</protein>
<organism evidence="1">
    <name type="scientific">Cacopsylla melanoneura</name>
    <dbReference type="NCBI Taxonomy" id="428564"/>
    <lineage>
        <taxon>Eukaryota</taxon>
        <taxon>Metazoa</taxon>
        <taxon>Ecdysozoa</taxon>
        <taxon>Arthropoda</taxon>
        <taxon>Hexapoda</taxon>
        <taxon>Insecta</taxon>
        <taxon>Pterygota</taxon>
        <taxon>Neoptera</taxon>
        <taxon>Paraneoptera</taxon>
        <taxon>Hemiptera</taxon>
        <taxon>Sternorrhyncha</taxon>
        <taxon>Psylloidea</taxon>
        <taxon>Psyllidae</taxon>
        <taxon>Psyllinae</taxon>
        <taxon>Cacopsylla</taxon>
    </lineage>
</organism>
<proteinExistence type="predicted"/>
<sequence>MQIKCSITTFRDRSEMVKFLFEIFAFKYSLKHPMKSRYLGILLVCRSLCRRLILKLDSLQMFDTHARFPNISRTVVNFAKSVLLHCKIGSYMQNFSVLGVTVSEKQR</sequence>
<dbReference type="EMBL" id="HBUF01338473">
    <property type="protein sequence ID" value="CAG6698499.1"/>
    <property type="molecule type" value="Transcribed_RNA"/>
</dbReference>
<name>A0A8D8U2W2_9HEMI</name>
<reference evidence="1" key="1">
    <citation type="submission" date="2021-05" db="EMBL/GenBank/DDBJ databases">
        <authorList>
            <person name="Alioto T."/>
            <person name="Alioto T."/>
            <person name="Gomez Garrido J."/>
        </authorList>
    </citation>
    <scope>NUCLEOTIDE SEQUENCE</scope>
</reference>